<gene>
    <name evidence="2" type="ORF">BTMF_LOCUS4768</name>
</gene>
<accession>A0A0R3QGI6</accession>
<evidence type="ECO:0000313" key="4">
    <source>
        <dbReference type="WBParaSite" id="BTMF_0000548601-mRNA-1"/>
    </source>
</evidence>
<sequence>TCLQGASEVKSRISLADSHEFASNFHNFKKKYMVCYINGLKDEDEEESSDDDFSMPKSKSAPNLQNSVIDGSNLNASQLRQAISAIMSCYMGAKKSNSYEHVQIQLTGLNSW</sequence>
<evidence type="ECO:0000256" key="1">
    <source>
        <dbReference type="SAM" id="MobiDB-lite"/>
    </source>
</evidence>
<feature type="compositionally biased region" description="Acidic residues" evidence="1">
    <location>
        <begin position="44"/>
        <end position="53"/>
    </location>
</feature>
<name>A0A0R3QGI6_9BILA</name>
<reference evidence="4" key="1">
    <citation type="submission" date="2017-02" db="UniProtKB">
        <authorList>
            <consortium name="WormBaseParasite"/>
        </authorList>
    </citation>
    <scope>IDENTIFICATION</scope>
</reference>
<evidence type="ECO:0000313" key="2">
    <source>
        <dbReference type="EMBL" id="VDO17265.1"/>
    </source>
</evidence>
<reference evidence="2 3" key="2">
    <citation type="submission" date="2018-11" db="EMBL/GenBank/DDBJ databases">
        <authorList>
            <consortium name="Pathogen Informatics"/>
        </authorList>
    </citation>
    <scope>NUCLEOTIDE SEQUENCE [LARGE SCALE GENOMIC DNA]</scope>
</reference>
<dbReference type="EMBL" id="UZAG01004857">
    <property type="protein sequence ID" value="VDO17265.1"/>
    <property type="molecule type" value="Genomic_DNA"/>
</dbReference>
<protein>
    <submittedName>
        <fullName evidence="4">Condensin complex subunit 2</fullName>
    </submittedName>
</protein>
<proteinExistence type="predicted"/>
<feature type="compositionally biased region" description="Polar residues" evidence="1">
    <location>
        <begin position="60"/>
        <end position="69"/>
    </location>
</feature>
<dbReference type="AlphaFoldDB" id="A0A0R3QGI6"/>
<organism evidence="4">
    <name type="scientific">Brugia timori</name>
    <dbReference type="NCBI Taxonomy" id="42155"/>
    <lineage>
        <taxon>Eukaryota</taxon>
        <taxon>Metazoa</taxon>
        <taxon>Ecdysozoa</taxon>
        <taxon>Nematoda</taxon>
        <taxon>Chromadorea</taxon>
        <taxon>Rhabditida</taxon>
        <taxon>Spirurina</taxon>
        <taxon>Spiruromorpha</taxon>
        <taxon>Filarioidea</taxon>
        <taxon>Onchocercidae</taxon>
        <taxon>Brugia</taxon>
    </lineage>
</organism>
<dbReference type="Proteomes" id="UP000280834">
    <property type="component" value="Unassembled WGS sequence"/>
</dbReference>
<dbReference type="WBParaSite" id="BTMF_0000548601-mRNA-1">
    <property type="protein sequence ID" value="BTMF_0000548601-mRNA-1"/>
    <property type="gene ID" value="BTMF_0000548601"/>
</dbReference>
<keyword evidence="3" id="KW-1185">Reference proteome</keyword>
<evidence type="ECO:0000313" key="3">
    <source>
        <dbReference type="Proteomes" id="UP000280834"/>
    </source>
</evidence>
<feature type="region of interest" description="Disordered" evidence="1">
    <location>
        <begin position="44"/>
        <end position="69"/>
    </location>
</feature>